<gene>
    <name evidence="2" type="ORF">FKW44_018316</name>
</gene>
<reference evidence="3" key="1">
    <citation type="submission" date="2021-01" db="EMBL/GenBank/DDBJ databases">
        <title>Caligus Genome Assembly.</title>
        <authorList>
            <person name="Gallardo-Escarate C."/>
        </authorList>
    </citation>
    <scope>NUCLEOTIDE SEQUENCE [LARGE SCALE GENOMIC DNA]</scope>
</reference>
<sequence length="65" mass="7843">MSNTRKKLRVIRRRRHSNDRKENLVNSTRRSDYAVFCYFCLGCFRIGRKCKCRIPVLQQMDSAIF</sequence>
<evidence type="ECO:0000313" key="2">
    <source>
        <dbReference type="EMBL" id="QQP37890.1"/>
    </source>
</evidence>
<evidence type="ECO:0000313" key="3">
    <source>
        <dbReference type="Proteomes" id="UP000595437"/>
    </source>
</evidence>
<proteinExistence type="predicted"/>
<feature type="region of interest" description="Disordered" evidence="1">
    <location>
        <begin position="1"/>
        <end position="23"/>
    </location>
</feature>
<feature type="compositionally biased region" description="Basic residues" evidence="1">
    <location>
        <begin position="1"/>
        <end position="18"/>
    </location>
</feature>
<evidence type="ECO:0000256" key="1">
    <source>
        <dbReference type="SAM" id="MobiDB-lite"/>
    </source>
</evidence>
<dbReference type="Proteomes" id="UP000595437">
    <property type="component" value="Chromosome 12"/>
</dbReference>
<accession>A0A7T8GUS5</accession>
<feature type="non-terminal residue" evidence="2">
    <location>
        <position position="65"/>
    </location>
</feature>
<keyword evidence="3" id="KW-1185">Reference proteome</keyword>
<organism evidence="2 3">
    <name type="scientific">Caligus rogercresseyi</name>
    <name type="common">Sea louse</name>
    <dbReference type="NCBI Taxonomy" id="217165"/>
    <lineage>
        <taxon>Eukaryota</taxon>
        <taxon>Metazoa</taxon>
        <taxon>Ecdysozoa</taxon>
        <taxon>Arthropoda</taxon>
        <taxon>Crustacea</taxon>
        <taxon>Multicrustacea</taxon>
        <taxon>Hexanauplia</taxon>
        <taxon>Copepoda</taxon>
        <taxon>Siphonostomatoida</taxon>
        <taxon>Caligidae</taxon>
        <taxon>Caligus</taxon>
    </lineage>
</organism>
<name>A0A7T8GUS5_CALRO</name>
<dbReference type="AlphaFoldDB" id="A0A7T8GUS5"/>
<protein>
    <submittedName>
        <fullName evidence="2">Uncharacterized protein</fullName>
    </submittedName>
</protein>
<dbReference type="EMBL" id="CP045901">
    <property type="protein sequence ID" value="QQP37890.1"/>
    <property type="molecule type" value="Genomic_DNA"/>
</dbReference>